<dbReference type="GeneID" id="8863067"/>
<dbReference type="Gene3D" id="2.10.25.10">
    <property type="entry name" value="Laminin"/>
    <property type="match status" value="1"/>
</dbReference>
<dbReference type="InterPro" id="IPR000408">
    <property type="entry name" value="Reg_chr_condens"/>
</dbReference>
<organism evidence="8">
    <name type="scientific">Naegleria gruberi</name>
    <name type="common">Amoeba</name>
    <dbReference type="NCBI Taxonomy" id="5762"/>
    <lineage>
        <taxon>Eukaryota</taxon>
        <taxon>Discoba</taxon>
        <taxon>Heterolobosea</taxon>
        <taxon>Tetramitia</taxon>
        <taxon>Eutetramitia</taxon>
        <taxon>Vahlkampfiidae</taxon>
        <taxon>Naegleria</taxon>
    </lineage>
</organism>
<protein>
    <submittedName>
        <fullName evidence="7">Predicted protein</fullName>
    </submittedName>
</protein>
<dbReference type="PROSITE" id="PS50026">
    <property type="entry name" value="EGF_3"/>
    <property type="match status" value="2"/>
</dbReference>
<evidence type="ECO:0000259" key="6">
    <source>
        <dbReference type="PROSITE" id="PS50026"/>
    </source>
</evidence>
<accession>D2VKU7</accession>
<keyword evidence="5" id="KW-0732">Signal</keyword>
<dbReference type="VEuPathDB" id="AmoebaDB:NAEGRDRAFT_80369"/>
<dbReference type="AlphaFoldDB" id="D2VKU7"/>
<keyword evidence="1" id="KW-0677">Repeat</keyword>
<dbReference type="eggNOG" id="KOG1426">
    <property type="taxonomic scope" value="Eukaryota"/>
</dbReference>
<feature type="chain" id="PRO_5003037652" evidence="5">
    <location>
        <begin position="27"/>
        <end position="989"/>
    </location>
</feature>
<dbReference type="SMART" id="SM00181">
    <property type="entry name" value="EGF"/>
    <property type="match status" value="3"/>
</dbReference>
<feature type="repeat" description="RCC1" evidence="4">
    <location>
        <begin position="453"/>
        <end position="503"/>
    </location>
</feature>
<evidence type="ECO:0000256" key="3">
    <source>
        <dbReference type="PROSITE-ProRule" id="PRU00076"/>
    </source>
</evidence>
<dbReference type="KEGG" id="ngr:NAEGRDRAFT_80369"/>
<keyword evidence="2 3" id="KW-1015">Disulfide bond</keyword>
<keyword evidence="3" id="KW-0245">EGF-like domain</keyword>
<feature type="disulfide bond" evidence="3">
    <location>
        <begin position="886"/>
        <end position="895"/>
    </location>
</feature>
<feature type="repeat" description="RCC1" evidence="4">
    <location>
        <begin position="566"/>
        <end position="619"/>
    </location>
</feature>
<evidence type="ECO:0000313" key="8">
    <source>
        <dbReference type="Proteomes" id="UP000006671"/>
    </source>
</evidence>
<dbReference type="InterPro" id="IPR013111">
    <property type="entry name" value="EGF_extracell"/>
</dbReference>
<dbReference type="InterPro" id="IPR000742">
    <property type="entry name" value="EGF"/>
</dbReference>
<name>D2VKU7_NAEGR</name>
<feature type="domain" description="EGF-like" evidence="6">
    <location>
        <begin position="859"/>
        <end position="896"/>
    </location>
</feature>
<dbReference type="SUPFAM" id="SSF50985">
    <property type="entry name" value="RCC1/BLIP-II"/>
    <property type="match status" value="3"/>
</dbReference>
<dbReference type="PROSITE" id="PS00022">
    <property type="entry name" value="EGF_1"/>
    <property type="match status" value="1"/>
</dbReference>
<feature type="signal peptide" evidence="5">
    <location>
        <begin position="1"/>
        <end position="26"/>
    </location>
</feature>
<dbReference type="eggNOG" id="KOG1225">
    <property type="taxonomic scope" value="Eukaryota"/>
</dbReference>
<dbReference type="InterPro" id="IPR009091">
    <property type="entry name" value="RCC1/BLIP-II"/>
</dbReference>
<evidence type="ECO:0000313" key="7">
    <source>
        <dbReference type="EMBL" id="EFC42431.1"/>
    </source>
</evidence>
<evidence type="ECO:0000256" key="5">
    <source>
        <dbReference type="SAM" id="SignalP"/>
    </source>
</evidence>
<dbReference type="InterPro" id="IPR051210">
    <property type="entry name" value="Ub_ligase/GEF_domain"/>
</dbReference>
<keyword evidence="8" id="KW-1185">Reference proteome</keyword>
<dbReference type="Proteomes" id="UP000006671">
    <property type="component" value="Unassembled WGS sequence"/>
</dbReference>
<dbReference type="Gene3D" id="2.130.10.30">
    <property type="entry name" value="Regulator of chromosome condensation 1/beta-lactamase-inhibitor protein II"/>
    <property type="match status" value="3"/>
</dbReference>
<dbReference type="OrthoDB" id="6262482at2759"/>
<proteinExistence type="predicted"/>
<dbReference type="InParanoid" id="D2VKU7"/>
<dbReference type="PROSITE" id="PS01186">
    <property type="entry name" value="EGF_2"/>
    <property type="match status" value="1"/>
</dbReference>
<dbReference type="EMBL" id="GG738879">
    <property type="protein sequence ID" value="EFC42431.1"/>
    <property type="molecule type" value="Genomic_DNA"/>
</dbReference>
<reference evidence="7 8" key="1">
    <citation type="journal article" date="2010" name="Cell">
        <title>The genome of Naegleria gruberi illuminates early eukaryotic versatility.</title>
        <authorList>
            <person name="Fritz-Laylin L.K."/>
            <person name="Prochnik S.E."/>
            <person name="Ginger M.L."/>
            <person name="Dacks J.B."/>
            <person name="Carpenter M.L."/>
            <person name="Field M.C."/>
            <person name="Kuo A."/>
            <person name="Paredez A."/>
            <person name="Chapman J."/>
            <person name="Pham J."/>
            <person name="Shu S."/>
            <person name="Neupane R."/>
            <person name="Cipriano M."/>
            <person name="Mancuso J."/>
            <person name="Tu H."/>
            <person name="Salamov A."/>
            <person name="Lindquist E."/>
            <person name="Shapiro H."/>
            <person name="Lucas S."/>
            <person name="Grigoriev I.V."/>
            <person name="Cande W.Z."/>
            <person name="Fulton C."/>
            <person name="Rokhsar D.S."/>
            <person name="Dawson S.C."/>
        </authorList>
    </citation>
    <scope>NUCLEOTIDE SEQUENCE [LARGE SCALE GENOMIC DNA]</scope>
    <source>
        <strain evidence="7 8">NEG-M</strain>
    </source>
</reference>
<dbReference type="RefSeq" id="XP_002675175.1">
    <property type="nucleotide sequence ID" value="XM_002675129.1"/>
</dbReference>
<dbReference type="PANTHER" id="PTHR22870">
    <property type="entry name" value="REGULATOR OF CHROMOSOME CONDENSATION"/>
    <property type="match status" value="1"/>
</dbReference>
<dbReference type="Pfam" id="PF07974">
    <property type="entry name" value="EGF_2"/>
    <property type="match status" value="1"/>
</dbReference>
<evidence type="ECO:0000256" key="2">
    <source>
        <dbReference type="ARBA" id="ARBA00023157"/>
    </source>
</evidence>
<gene>
    <name evidence="7" type="ORF">NAEGRDRAFT_80369</name>
</gene>
<evidence type="ECO:0000256" key="1">
    <source>
        <dbReference type="ARBA" id="ARBA00022737"/>
    </source>
</evidence>
<dbReference type="PROSITE" id="PS50012">
    <property type="entry name" value="RCC1_3"/>
    <property type="match status" value="2"/>
</dbReference>
<dbReference type="PANTHER" id="PTHR22870:SF408">
    <property type="entry name" value="OS09G0560450 PROTEIN"/>
    <property type="match status" value="1"/>
</dbReference>
<evidence type="ECO:0000256" key="4">
    <source>
        <dbReference type="PROSITE-ProRule" id="PRU00235"/>
    </source>
</evidence>
<dbReference type="Pfam" id="PF13540">
    <property type="entry name" value="RCC1_2"/>
    <property type="match status" value="3"/>
</dbReference>
<comment type="caution">
    <text evidence="3">Lacks conserved residue(s) required for the propagation of feature annotation.</text>
</comment>
<sequence length="989" mass="108060">MLSTNCHYFSLKVVLLSLFIVVLTLSNNFDFVSGETFNVYSWGLNLDGQTGLDYPTPNGFTFSYYTPVVNNYMTSILFQNSNALYESIYNIPTKPSEIQISLNSIIPGLQFNMYWLTFTNSSSGESVDQLFSCGDNSNSCAGLRGPKFTTELQVLYEYSYISFRRVTEGTIPNKRLHSVDCMGSCIACTKDGFVYTKPVNQYFWNSVEIPSGLIDSLGFNVSNKCEKVSIGGTTSDTFFVMTQSGHVFSWGDYNYGMRGYEDLENSGASPYLVSSIFGAYEIGALKNYDNPVPAGLGVLAFLNETGLFVIGKNSYGLFGIPPDDLIKLVPYMSIDRVAIGSRLLKIFFGYATILATTDNGSVYAFGGNNYGQVNADLTAFIDDVRQLYGGQATDCSCSRHACACRVGVNIVTWGDMSERGRIVGNDFDVLSFGESISKFGLLDRGGFAISDSNKFYSWGSNDNGFLCLGDKFIQTKPKLLFTANYNLKQLVSGDSCSYSLGESGGNAVVNMWGKCTNGLEFGLTPIGLTSFYNLTSLDKSVNLLDLKYSQMSMYSLHAAFLSETPRKTYTIGSAADHRLGTEDLIDRNALFNVDTQTFLNDEIIQVSAGFDHTLYFTKNGYLMGSGSNEFKQLDSSSITNFTLVNISTSVIEQAGERIVQVAAGKKTTFVLTDAGNVWGKGLNDQQQIYNMVFSPLTEFEKLVKPGSLNFTRLAVGNAAIMCENGGNAFQFINGGMTARLLYPDKCQDVFAKDDIYYIITTNGRVYSVGSNEYNQIDTGYGLDATTTIPNMIFSPSKIGGIPKMISIGNGFTSVGVLVPSFTCNGKNFSNSTVCNGRGFCYAQDQCSCETSGWTGSDCQIPICPNTESGLPCDGKGTCIGPNECKCNTGYYGSRCETYYCFGIQQFSFGNSALKPCNNRGTCIAPDTCQCTDPNYYGDACQFKKCFSDNGANSKRNTFADRLCNDINVQMLDIPKPKSTGDMSGQPIIT</sequence>
<feature type="domain" description="EGF-like" evidence="6">
    <location>
        <begin position="908"/>
        <end position="941"/>
    </location>
</feature>